<dbReference type="GO" id="GO:0015824">
    <property type="term" value="P:proline transport"/>
    <property type="evidence" value="ECO:0007669"/>
    <property type="project" value="UniProtKB-UniRule"/>
</dbReference>
<feature type="transmembrane region" description="Helical" evidence="14">
    <location>
        <begin position="6"/>
        <end position="25"/>
    </location>
</feature>
<dbReference type="PANTHER" id="PTHR48086">
    <property type="entry name" value="SODIUM/PROLINE SYMPORTER-RELATED"/>
    <property type="match status" value="1"/>
</dbReference>
<keyword evidence="4 14" id="KW-1003">Cell membrane</keyword>
<dbReference type="CDD" id="cd11475">
    <property type="entry name" value="SLC5sbd_PutP"/>
    <property type="match status" value="1"/>
</dbReference>
<protein>
    <recommendedName>
        <fullName evidence="14">Sodium/proline symporter</fullName>
    </recommendedName>
    <alternativeName>
        <fullName evidence="14">Proline permease</fullName>
    </alternativeName>
</protein>
<dbReference type="NCBIfam" id="TIGR02121">
    <property type="entry name" value="Na_Pro_sym"/>
    <property type="match status" value="1"/>
</dbReference>
<feature type="transmembrane region" description="Helical" evidence="14">
    <location>
        <begin position="185"/>
        <end position="205"/>
    </location>
</feature>
<proteinExistence type="inferred from homology"/>
<dbReference type="EMBL" id="FOKY01000001">
    <property type="protein sequence ID" value="SFB70306.1"/>
    <property type="molecule type" value="Genomic_DNA"/>
</dbReference>
<feature type="transmembrane region" description="Helical" evidence="14">
    <location>
        <begin position="317"/>
        <end position="341"/>
    </location>
</feature>
<evidence type="ECO:0000313" key="15">
    <source>
        <dbReference type="EMBL" id="SFB70306.1"/>
    </source>
</evidence>
<evidence type="ECO:0000256" key="8">
    <source>
        <dbReference type="ARBA" id="ARBA00023053"/>
    </source>
</evidence>
<keyword evidence="7 14" id="KW-1133">Transmembrane helix</keyword>
<dbReference type="Gene3D" id="1.20.1730.10">
    <property type="entry name" value="Sodium/glucose cotransporter"/>
    <property type="match status" value="1"/>
</dbReference>
<evidence type="ECO:0000256" key="1">
    <source>
        <dbReference type="ARBA" id="ARBA00004651"/>
    </source>
</evidence>
<organism evidence="15 16">
    <name type="scientific">Brevinema andersonii</name>
    <dbReference type="NCBI Taxonomy" id="34097"/>
    <lineage>
        <taxon>Bacteria</taxon>
        <taxon>Pseudomonadati</taxon>
        <taxon>Spirochaetota</taxon>
        <taxon>Spirochaetia</taxon>
        <taxon>Brevinematales</taxon>
        <taxon>Brevinemataceae</taxon>
        <taxon>Brevinema</taxon>
    </lineage>
</organism>
<reference evidence="16" key="1">
    <citation type="submission" date="2016-10" db="EMBL/GenBank/DDBJ databases">
        <authorList>
            <person name="Varghese N."/>
            <person name="Submissions S."/>
        </authorList>
    </citation>
    <scope>NUCLEOTIDE SEQUENCE [LARGE SCALE GENOMIC DNA]</scope>
    <source>
        <strain evidence="16">ATCC 43811</strain>
    </source>
</reference>
<dbReference type="InterPro" id="IPR001734">
    <property type="entry name" value="Na/solute_symporter"/>
</dbReference>
<feature type="transmembrane region" description="Helical" evidence="14">
    <location>
        <begin position="362"/>
        <end position="382"/>
    </location>
</feature>
<evidence type="ECO:0000256" key="2">
    <source>
        <dbReference type="ARBA" id="ARBA00006434"/>
    </source>
</evidence>
<evidence type="ECO:0000256" key="3">
    <source>
        <dbReference type="ARBA" id="ARBA00022448"/>
    </source>
</evidence>
<keyword evidence="10 14" id="KW-0472">Membrane</keyword>
<sequence>MSTAFLVTFLVYLIFLMSVGIYFYFKTSNLEQYLLGGRGVGAWVTALSAQASDMSGWLLLGLPGAVYLFGVNQMWIAIGLIIGTFLNWHFIAPKLRIATEETQTITLPMFFQKKLHNSNGMIKNFSAIVILFFFTIYASSGLVAAGKLFESVFGLNYYTAVIIGMFTIVFYTFLGGYLASVWTDFFQGIIMFFAIIMVPIFAYNVVGGWQSLSEVLLEKNISRNLFDRVTLLGVLSSLSWGLGYFGQPHILARFMSVSSLKELSKAQNIAMIWVIISLFGSVAIGLTGIGLFQNINQLRGDSELVFIMSVQQLFNPWLGGILLAAILSAIMSTIDSQLLVSSTTLTEDFYRLVRKDASEHELITIGRLSVILISLLALGLALNPQLKVFSLVSYAWAGFGVVFSPVVIVLLYKPEIKAKSVFFGMISGLLVLFLWKFLKYDSFLYELLPGFLANAFTMILSEYLFKSKQ</sequence>
<keyword evidence="6 14" id="KW-0769">Symport</keyword>
<dbReference type="Proteomes" id="UP000240042">
    <property type="component" value="Unassembled WGS sequence"/>
</dbReference>
<evidence type="ECO:0000256" key="4">
    <source>
        <dbReference type="ARBA" id="ARBA00022475"/>
    </source>
</evidence>
<comment type="subcellular location">
    <subcellularLocation>
        <location evidence="1 14">Cell membrane</location>
        <topology evidence="1 14">Multi-pass membrane protein</topology>
    </subcellularLocation>
</comment>
<keyword evidence="9 14" id="KW-0406">Ion transport</keyword>
<feature type="transmembrane region" description="Helical" evidence="14">
    <location>
        <begin position="421"/>
        <end position="438"/>
    </location>
</feature>
<dbReference type="PROSITE" id="PS50283">
    <property type="entry name" value="NA_SOLUT_SYMP_3"/>
    <property type="match status" value="1"/>
</dbReference>
<evidence type="ECO:0000256" key="13">
    <source>
        <dbReference type="RuleBase" id="RU362091"/>
    </source>
</evidence>
<feature type="transmembrane region" description="Helical" evidence="14">
    <location>
        <begin position="32"/>
        <end position="52"/>
    </location>
</feature>
<dbReference type="OrthoDB" id="9810181at2"/>
<name>A0A1I1D7J9_BREAD</name>
<feature type="transmembrane region" description="Helical" evidence="14">
    <location>
        <begin position="64"/>
        <end position="86"/>
    </location>
</feature>
<feature type="transmembrane region" description="Helical" evidence="14">
    <location>
        <begin position="444"/>
        <end position="465"/>
    </location>
</feature>
<comment type="similarity">
    <text evidence="2 13">Belongs to the sodium:solute symporter (SSF) (TC 2.A.21) family.</text>
</comment>
<keyword evidence="8 14" id="KW-0915">Sodium</keyword>
<evidence type="ECO:0000256" key="7">
    <source>
        <dbReference type="ARBA" id="ARBA00022989"/>
    </source>
</evidence>
<dbReference type="GO" id="GO:0005298">
    <property type="term" value="F:proline:sodium symporter activity"/>
    <property type="evidence" value="ECO:0007669"/>
    <property type="project" value="UniProtKB-UniRule"/>
</dbReference>
<feature type="transmembrane region" description="Helical" evidence="14">
    <location>
        <begin position="157"/>
        <end position="178"/>
    </location>
</feature>
<feature type="transmembrane region" description="Helical" evidence="14">
    <location>
        <begin position="124"/>
        <end position="145"/>
    </location>
</feature>
<evidence type="ECO:0000256" key="9">
    <source>
        <dbReference type="ARBA" id="ARBA00023065"/>
    </source>
</evidence>
<dbReference type="InterPro" id="IPR038377">
    <property type="entry name" value="Na/Glc_symporter_sf"/>
</dbReference>
<dbReference type="STRING" id="34097.SAMN02745150_00345"/>
<dbReference type="PANTHER" id="PTHR48086:SF3">
    <property type="entry name" value="SODIUM_PROLINE SYMPORTER"/>
    <property type="match status" value="1"/>
</dbReference>
<dbReference type="Pfam" id="PF00474">
    <property type="entry name" value="SSF"/>
    <property type="match status" value="1"/>
</dbReference>
<dbReference type="NCBIfam" id="TIGR00813">
    <property type="entry name" value="sss"/>
    <property type="match status" value="1"/>
</dbReference>
<dbReference type="InterPro" id="IPR050277">
    <property type="entry name" value="Sodium:Solute_Symporter"/>
</dbReference>
<evidence type="ECO:0000256" key="11">
    <source>
        <dbReference type="ARBA" id="ARBA00023201"/>
    </source>
</evidence>
<dbReference type="AlphaFoldDB" id="A0A1I1D7J9"/>
<keyword evidence="11 14" id="KW-0739">Sodium transport</keyword>
<dbReference type="GO" id="GO:0015193">
    <property type="term" value="F:L-proline transmembrane transporter activity"/>
    <property type="evidence" value="ECO:0007669"/>
    <property type="project" value="TreeGrafter"/>
</dbReference>
<feature type="transmembrane region" description="Helical" evidence="14">
    <location>
        <begin position="225"/>
        <end position="245"/>
    </location>
</feature>
<feature type="transmembrane region" description="Helical" evidence="14">
    <location>
        <begin position="266"/>
        <end position="292"/>
    </location>
</feature>
<dbReference type="RefSeq" id="WP_092317755.1">
    <property type="nucleotide sequence ID" value="NZ_FOKY01000001.1"/>
</dbReference>
<feature type="transmembrane region" description="Helical" evidence="14">
    <location>
        <begin position="394"/>
        <end position="412"/>
    </location>
</feature>
<evidence type="ECO:0000313" key="16">
    <source>
        <dbReference type="Proteomes" id="UP000240042"/>
    </source>
</evidence>
<gene>
    <name evidence="15" type="ORF">SAMN02745150_00345</name>
</gene>
<accession>A0A1I1D7J9</accession>
<keyword evidence="3 14" id="KW-0813">Transport</keyword>
<dbReference type="GO" id="GO:0005886">
    <property type="term" value="C:plasma membrane"/>
    <property type="evidence" value="ECO:0007669"/>
    <property type="project" value="UniProtKB-SubCell"/>
</dbReference>
<evidence type="ECO:0000256" key="10">
    <source>
        <dbReference type="ARBA" id="ARBA00023136"/>
    </source>
</evidence>
<dbReference type="GO" id="GO:0031402">
    <property type="term" value="F:sodium ion binding"/>
    <property type="evidence" value="ECO:0007669"/>
    <property type="project" value="UniProtKB-UniRule"/>
</dbReference>
<dbReference type="InterPro" id="IPR011851">
    <property type="entry name" value="Na/Pro_symporter"/>
</dbReference>
<evidence type="ECO:0000256" key="14">
    <source>
        <dbReference type="RuleBase" id="RU366012"/>
    </source>
</evidence>
<evidence type="ECO:0000256" key="5">
    <source>
        <dbReference type="ARBA" id="ARBA00022692"/>
    </source>
</evidence>
<keyword evidence="5 14" id="KW-0812">Transmembrane</keyword>
<keyword evidence="16" id="KW-1185">Reference proteome</keyword>
<evidence type="ECO:0000256" key="6">
    <source>
        <dbReference type="ARBA" id="ARBA00022847"/>
    </source>
</evidence>
<comment type="catalytic activity">
    <reaction evidence="12">
        <text>L-proline(in) + Na(+)(in) = L-proline(out) + Na(+)(out)</text>
        <dbReference type="Rhea" id="RHEA:28967"/>
        <dbReference type="ChEBI" id="CHEBI:29101"/>
        <dbReference type="ChEBI" id="CHEBI:60039"/>
    </reaction>
</comment>
<keyword evidence="14" id="KW-0029">Amino-acid transport</keyword>
<comment type="function">
    <text evidence="14">Catalyzes the sodium-dependent uptake of extracellular L-proline.</text>
</comment>
<evidence type="ECO:0000256" key="12">
    <source>
        <dbReference type="ARBA" id="ARBA00033708"/>
    </source>
</evidence>